<name>A0ABP0L1C5_9DINO</name>
<protein>
    <submittedName>
        <fullName evidence="12">Mitochondrial oxaloacetate transport protein (Mitochondrial carrier protein PMT)</fullName>
    </submittedName>
</protein>
<feature type="repeat" description="Solcar" evidence="10">
    <location>
        <begin position="298"/>
        <end position="384"/>
    </location>
</feature>
<evidence type="ECO:0000256" key="7">
    <source>
        <dbReference type="ARBA" id="ARBA00022989"/>
    </source>
</evidence>
<comment type="caution">
    <text evidence="12">The sequence shown here is derived from an EMBL/GenBank/DDBJ whole genome shotgun (WGS) entry which is preliminary data.</text>
</comment>
<proteinExistence type="inferred from homology"/>
<keyword evidence="4 10" id="KW-0812">Transmembrane</keyword>
<evidence type="ECO:0000256" key="9">
    <source>
        <dbReference type="ARBA" id="ARBA00023136"/>
    </source>
</evidence>
<evidence type="ECO:0000313" key="12">
    <source>
        <dbReference type="EMBL" id="CAK9032956.1"/>
    </source>
</evidence>
<feature type="repeat" description="Solcar" evidence="10">
    <location>
        <begin position="494"/>
        <end position="583"/>
    </location>
</feature>
<feature type="repeat" description="Solcar" evidence="10">
    <location>
        <begin position="394"/>
        <end position="485"/>
    </location>
</feature>
<keyword evidence="8" id="KW-0496">Mitochondrion</keyword>
<evidence type="ECO:0000256" key="6">
    <source>
        <dbReference type="ARBA" id="ARBA00022792"/>
    </source>
</evidence>
<keyword evidence="9 10" id="KW-0472">Membrane</keyword>
<evidence type="ECO:0000256" key="1">
    <source>
        <dbReference type="ARBA" id="ARBA00004448"/>
    </source>
</evidence>
<keyword evidence="6" id="KW-0999">Mitochondrion inner membrane</keyword>
<dbReference type="PANTHER" id="PTHR45928:SF1">
    <property type="entry name" value="RE38146P"/>
    <property type="match status" value="1"/>
</dbReference>
<evidence type="ECO:0000256" key="3">
    <source>
        <dbReference type="ARBA" id="ARBA00022448"/>
    </source>
</evidence>
<keyword evidence="7 11" id="KW-1133">Transmembrane helix</keyword>
<comment type="similarity">
    <text evidence="2">Belongs to the mitochondrial carrier (TC 2.A.29) family.</text>
</comment>
<dbReference type="PROSITE" id="PS50920">
    <property type="entry name" value="SOLCAR"/>
    <property type="match status" value="3"/>
</dbReference>
<dbReference type="EMBL" id="CAXAMM010014113">
    <property type="protein sequence ID" value="CAK9032956.1"/>
    <property type="molecule type" value="Genomic_DNA"/>
</dbReference>
<evidence type="ECO:0000256" key="2">
    <source>
        <dbReference type="ARBA" id="ARBA00006375"/>
    </source>
</evidence>
<reference evidence="12 13" key="1">
    <citation type="submission" date="2024-02" db="EMBL/GenBank/DDBJ databases">
        <authorList>
            <person name="Chen Y."/>
            <person name="Shah S."/>
            <person name="Dougan E. K."/>
            <person name="Thang M."/>
            <person name="Chan C."/>
        </authorList>
    </citation>
    <scope>NUCLEOTIDE SEQUENCE [LARGE SCALE GENOMIC DNA]</scope>
</reference>
<keyword evidence="5" id="KW-0677">Repeat</keyword>
<evidence type="ECO:0000313" key="13">
    <source>
        <dbReference type="Proteomes" id="UP001642464"/>
    </source>
</evidence>
<dbReference type="SUPFAM" id="SSF103506">
    <property type="entry name" value="Mitochondrial carrier"/>
    <property type="match status" value="1"/>
</dbReference>
<accession>A0ABP0L1C5</accession>
<dbReference type="Proteomes" id="UP001642464">
    <property type="component" value="Unassembled WGS sequence"/>
</dbReference>
<dbReference type="Pfam" id="PF00153">
    <property type="entry name" value="Mito_carr"/>
    <property type="match status" value="3"/>
</dbReference>
<keyword evidence="3" id="KW-0813">Transport</keyword>
<evidence type="ECO:0000256" key="5">
    <source>
        <dbReference type="ARBA" id="ARBA00022737"/>
    </source>
</evidence>
<gene>
    <name evidence="12" type="ORF">SCF082_LOCUS20284</name>
</gene>
<evidence type="ECO:0000256" key="8">
    <source>
        <dbReference type="ARBA" id="ARBA00023128"/>
    </source>
</evidence>
<evidence type="ECO:0000256" key="11">
    <source>
        <dbReference type="SAM" id="Phobius"/>
    </source>
</evidence>
<dbReference type="InterPro" id="IPR023395">
    <property type="entry name" value="MCP_dom_sf"/>
</dbReference>
<dbReference type="PANTHER" id="PTHR45928">
    <property type="entry name" value="RE38146P"/>
    <property type="match status" value="1"/>
</dbReference>
<dbReference type="InterPro" id="IPR051508">
    <property type="entry name" value="Mito_Carrier_Antiporter"/>
</dbReference>
<comment type="subcellular location">
    <subcellularLocation>
        <location evidence="1">Mitochondrion inner membrane</location>
        <topology evidence="1">Multi-pass membrane protein</topology>
    </subcellularLocation>
</comment>
<evidence type="ECO:0000256" key="10">
    <source>
        <dbReference type="PROSITE-ProRule" id="PRU00282"/>
    </source>
</evidence>
<dbReference type="InterPro" id="IPR018108">
    <property type="entry name" value="MCP_transmembrane"/>
</dbReference>
<evidence type="ECO:0000256" key="4">
    <source>
        <dbReference type="ARBA" id="ARBA00022692"/>
    </source>
</evidence>
<sequence length="649" mass="70761">METSAGVSTETGVAPSVGLLLCTLLVIGHLRLMQQNLSFAVDQLVSFVKQVVSPEPLSHKELRHWTSVEKELDKVRINNRRVGTRIMINVLFMMGLEGMLRFCQSGDPSVALEVLVVLGVYIHDWRIVSGRTCLTASRVRRINLTLRLGACLHSFVSFSSDPELFVLYQGKLHLAAIMSIGLEDLDWRLTALHCLVDGLLHSTSSHTYLQEAVAYGLVTLACALCEHQTRSRISAVMTSDSTASMLKSVRRVLKGVADADVLLDAEYRILGETGMQGMITCREDLGGRSFRGLLHQSAEFILAGTSACGAITLTNPVDVVKTRLQLQGELKQKGAVYTGITQAMLRIFRQEGVLGLQRGLFAAYLLQFSNVGCRFGFYGTLKDFFAVKPGHSTAQWLSSMGLGAVSGSAAALVSNPFFLLKSRFQAIGSEDVLHQHVQPSLRSAFREIGRTHGLSGYYQGLSAFVPRVSAATAVQLSTYDMSKDIILQSTQVQEGISTHFGASLLSGLAVTVAMQPFDLIAVRLMNQPQTSEGALYAGPVDCCKKILQHEGASGLFKGITANYARFGPYCARSPLHPEFANWVIFPNWVTPPKLGFQHPDTTNETAIGLPNYDPHPLAPPQLIIWQSRESCLGSLGTPFFPAWSAGQPT</sequence>
<feature type="transmembrane region" description="Helical" evidence="11">
    <location>
        <begin position="12"/>
        <end position="30"/>
    </location>
</feature>
<keyword evidence="13" id="KW-1185">Reference proteome</keyword>
<organism evidence="12 13">
    <name type="scientific">Durusdinium trenchii</name>
    <dbReference type="NCBI Taxonomy" id="1381693"/>
    <lineage>
        <taxon>Eukaryota</taxon>
        <taxon>Sar</taxon>
        <taxon>Alveolata</taxon>
        <taxon>Dinophyceae</taxon>
        <taxon>Suessiales</taxon>
        <taxon>Symbiodiniaceae</taxon>
        <taxon>Durusdinium</taxon>
    </lineage>
</organism>
<dbReference type="Gene3D" id="1.50.40.10">
    <property type="entry name" value="Mitochondrial carrier domain"/>
    <property type="match status" value="1"/>
</dbReference>